<dbReference type="EMBL" id="AWEZ01000030">
    <property type="protein sequence ID" value="ERL09305.1"/>
    <property type="molecule type" value="Genomic_DNA"/>
</dbReference>
<dbReference type="SUPFAM" id="SSF53067">
    <property type="entry name" value="Actin-like ATPase domain"/>
    <property type="match status" value="1"/>
</dbReference>
<gene>
    <name evidence="3" type="ORF">HMPREF1316_1855</name>
</gene>
<dbReference type="InterPro" id="IPR043129">
    <property type="entry name" value="ATPase_NBD"/>
</dbReference>
<dbReference type="Gene3D" id="3.30.420.150">
    <property type="entry name" value="Exopolyphosphatase. Domain 2"/>
    <property type="match status" value="1"/>
</dbReference>
<dbReference type="GO" id="GO:0016462">
    <property type="term" value="F:pyrophosphatase activity"/>
    <property type="evidence" value="ECO:0007669"/>
    <property type="project" value="TreeGrafter"/>
</dbReference>
<dbReference type="STRING" id="1125712.HMPREF1316_1855"/>
<organism evidence="3 4">
    <name type="scientific">Olsenella profusa F0195</name>
    <dbReference type="NCBI Taxonomy" id="1125712"/>
    <lineage>
        <taxon>Bacteria</taxon>
        <taxon>Bacillati</taxon>
        <taxon>Actinomycetota</taxon>
        <taxon>Coriobacteriia</taxon>
        <taxon>Coriobacteriales</taxon>
        <taxon>Atopobiaceae</taxon>
        <taxon>Olsenella</taxon>
    </lineage>
</organism>
<feature type="region of interest" description="Disordered" evidence="1">
    <location>
        <begin position="1"/>
        <end position="30"/>
    </location>
</feature>
<evidence type="ECO:0000313" key="4">
    <source>
        <dbReference type="Proteomes" id="UP000016638"/>
    </source>
</evidence>
<dbReference type="AlphaFoldDB" id="U2TSH4"/>
<dbReference type="PANTHER" id="PTHR30005:SF13">
    <property type="entry name" value="EXOPOLYPHOSPHATASE 2"/>
    <property type="match status" value="1"/>
</dbReference>
<comment type="caution">
    <text evidence="3">The sequence shown here is derived from an EMBL/GenBank/DDBJ whole genome shotgun (WGS) entry which is preliminary data.</text>
</comment>
<reference evidence="3 4" key="1">
    <citation type="submission" date="2013-08" db="EMBL/GenBank/DDBJ databases">
        <authorList>
            <person name="Durkin A.S."/>
            <person name="Haft D.R."/>
            <person name="McCorrison J."/>
            <person name="Torralba M."/>
            <person name="Gillis M."/>
            <person name="Haft D.H."/>
            <person name="Methe B."/>
            <person name="Sutton G."/>
            <person name="Nelson K.E."/>
        </authorList>
    </citation>
    <scope>NUCLEOTIDE SEQUENCE [LARGE SCALE GENOMIC DNA]</scope>
    <source>
        <strain evidence="3 4">F0195</strain>
    </source>
</reference>
<name>U2TSH4_9ACTN</name>
<evidence type="ECO:0000313" key="3">
    <source>
        <dbReference type="EMBL" id="ERL09305.1"/>
    </source>
</evidence>
<dbReference type="eggNOG" id="COG0248">
    <property type="taxonomic scope" value="Bacteria"/>
</dbReference>
<dbReference type="InterPro" id="IPR003695">
    <property type="entry name" value="Ppx_GppA_N"/>
</dbReference>
<sequence length="211" mass="22278">MPTTEGDPPSWPWARCGGREGAPARSPPRPPLLDLECVRSTDVGCRRMTERFLSAGDPPTEADIAAARAFADGLLAPVLAEERIAEQPPERLVVTGGTATSLVAIHKRLDPYDPAQVHRATLSRADVDALTGLLSSRTVEERAQLKGLQPQRAPLILAGAIAISELMLLSGASAYTASESDLLFGLAVCAARTTAGLPCPIAWTPLPADLR</sequence>
<proteinExistence type="predicted"/>
<feature type="domain" description="Ppx/GppA phosphatase N-terminal" evidence="2">
    <location>
        <begin position="38"/>
        <end position="167"/>
    </location>
</feature>
<evidence type="ECO:0000259" key="2">
    <source>
        <dbReference type="Pfam" id="PF02541"/>
    </source>
</evidence>
<accession>U2TSH4</accession>
<dbReference type="Pfam" id="PF02541">
    <property type="entry name" value="Ppx-GppA"/>
    <property type="match status" value="1"/>
</dbReference>
<protein>
    <submittedName>
        <fullName evidence="3">Ppx/GppA phosphatase domain protein</fullName>
    </submittedName>
</protein>
<evidence type="ECO:0000256" key="1">
    <source>
        <dbReference type="SAM" id="MobiDB-lite"/>
    </source>
</evidence>
<dbReference type="PANTHER" id="PTHR30005">
    <property type="entry name" value="EXOPOLYPHOSPHATASE"/>
    <property type="match status" value="1"/>
</dbReference>
<keyword evidence="4" id="KW-1185">Reference proteome</keyword>
<dbReference type="Proteomes" id="UP000016638">
    <property type="component" value="Unassembled WGS sequence"/>
</dbReference>
<dbReference type="PATRIC" id="fig|1125712.3.peg.795"/>
<dbReference type="InterPro" id="IPR050273">
    <property type="entry name" value="GppA/Ppx_hydrolase"/>
</dbReference>